<dbReference type="Gene3D" id="1.20.1250.20">
    <property type="entry name" value="MFS general substrate transporter like domains"/>
    <property type="match status" value="1"/>
</dbReference>
<evidence type="ECO:0000256" key="2">
    <source>
        <dbReference type="ARBA" id="ARBA00022448"/>
    </source>
</evidence>
<protein>
    <submittedName>
        <fullName evidence="8">AmpG permease</fullName>
    </submittedName>
</protein>
<dbReference type="GO" id="GO:0022857">
    <property type="term" value="F:transmembrane transporter activity"/>
    <property type="evidence" value="ECO:0007669"/>
    <property type="project" value="InterPro"/>
</dbReference>
<reference evidence="8 9" key="1">
    <citation type="submission" date="2013-05" db="EMBL/GenBank/DDBJ databases">
        <title>Genome assembly of Chondromyces apiculatus DSM 436.</title>
        <authorList>
            <person name="Sharma G."/>
            <person name="Khatri I."/>
            <person name="Kaur C."/>
            <person name="Mayilraj S."/>
            <person name="Subramanian S."/>
        </authorList>
    </citation>
    <scope>NUCLEOTIDE SEQUENCE [LARGE SCALE GENOMIC DNA]</scope>
    <source>
        <strain evidence="8 9">DSM 436</strain>
    </source>
</reference>
<keyword evidence="2" id="KW-0813">Transport</keyword>
<dbReference type="EMBL" id="ASRX01000051">
    <property type="protein sequence ID" value="EYF03127.1"/>
    <property type="molecule type" value="Genomic_DNA"/>
</dbReference>
<dbReference type="Pfam" id="PF07690">
    <property type="entry name" value="MFS_1"/>
    <property type="match status" value="1"/>
</dbReference>
<evidence type="ECO:0000256" key="3">
    <source>
        <dbReference type="ARBA" id="ARBA00022692"/>
    </source>
</evidence>
<name>A0A017T2D0_9BACT</name>
<feature type="transmembrane region" description="Helical" evidence="7">
    <location>
        <begin position="111"/>
        <end position="128"/>
    </location>
</feature>
<gene>
    <name evidence="8" type="ORF">CAP_6241</name>
</gene>
<proteinExistence type="predicted"/>
<comment type="caution">
    <text evidence="8">The sequence shown here is derived from an EMBL/GenBank/DDBJ whole genome shotgun (WGS) entry which is preliminary data.</text>
</comment>
<feature type="region of interest" description="Disordered" evidence="6">
    <location>
        <begin position="1"/>
        <end position="28"/>
    </location>
</feature>
<feature type="transmembrane region" description="Helical" evidence="7">
    <location>
        <begin position="243"/>
        <end position="261"/>
    </location>
</feature>
<dbReference type="SUPFAM" id="SSF103473">
    <property type="entry name" value="MFS general substrate transporter"/>
    <property type="match status" value="1"/>
</dbReference>
<evidence type="ECO:0000256" key="7">
    <source>
        <dbReference type="SAM" id="Phobius"/>
    </source>
</evidence>
<dbReference type="PANTHER" id="PTHR12778:SF10">
    <property type="entry name" value="MAJOR FACILITATOR SUPERFAMILY DOMAIN-CONTAINING PROTEIN 3"/>
    <property type="match status" value="1"/>
</dbReference>
<evidence type="ECO:0000313" key="8">
    <source>
        <dbReference type="EMBL" id="EYF03127.1"/>
    </source>
</evidence>
<feature type="transmembrane region" description="Helical" evidence="7">
    <location>
        <begin position="314"/>
        <end position="335"/>
    </location>
</feature>
<feature type="transmembrane region" description="Helical" evidence="7">
    <location>
        <begin position="341"/>
        <end position="365"/>
    </location>
</feature>
<dbReference type="AlphaFoldDB" id="A0A017T2D0"/>
<feature type="transmembrane region" description="Helical" evidence="7">
    <location>
        <begin position="177"/>
        <end position="196"/>
    </location>
</feature>
<keyword evidence="3 7" id="KW-0812">Transmembrane</keyword>
<dbReference type="GO" id="GO:0016020">
    <property type="term" value="C:membrane"/>
    <property type="evidence" value="ECO:0007669"/>
    <property type="project" value="UniProtKB-SubCell"/>
</dbReference>
<feature type="transmembrane region" description="Helical" evidence="7">
    <location>
        <begin position="71"/>
        <end position="90"/>
    </location>
</feature>
<comment type="subcellular location">
    <subcellularLocation>
        <location evidence="1">Membrane</location>
        <topology evidence="1">Multi-pass membrane protein</topology>
    </subcellularLocation>
</comment>
<dbReference type="InterPro" id="IPR011701">
    <property type="entry name" value="MFS"/>
</dbReference>
<evidence type="ECO:0000256" key="6">
    <source>
        <dbReference type="SAM" id="MobiDB-lite"/>
    </source>
</evidence>
<feature type="transmembrane region" description="Helical" evidence="7">
    <location>
        <begin position="377"/>
        <end position="398"/>
    </location>
</feature>
<dbReference type="InterPro" id="IPR036259">
    <property type="entry name" value="MFS_trans_sf"/>
</dbReference>
<accession>A0A017T2D0</accession>
<evidence type="ECO:0000256" key="1">
    <source>
        <dbReference type="ARBA" id="ARBA00004141"/>
    </source>
</evidence>
<feature type="compositionally biased region" description="Gly residues" evidence="6">
    <location>
        <begin position="1"/>
        <end position="23"/>
    </location>
</feature>
<dbReference type="InterPro" id="IPR004752">
    <property type="entry name" value="AmpG_permease/AT-1"/>
</dbReference>
<dbReference type="Proteomes" id="UP000019678">
    <property type="component" value="Unassembled WGS sequence"/>
</dbReference>
<feature type="transmembrane region" description="Helical" evidence="7">
    <location>
        <begin position="281"/>
        <end position="307"/>
    </location>
</feature>
<organism evidence="8 9">
    <name type="scientific">Chondromyces apiculatus DSM 436</name>
    <dbReference type="NCBI Taxonomy" id="1192034"/>
    <lineage>
        <taxon>Bacteria</taxon>
        <taxon>Pseudomonadati</taxon>
        <taxon>Myxococcota</taxon>
        <taxon>Polyangia</taxon>
        <taxon>Polyangiales</taxon>
        <taxon>Polyangiaceae</taxon>
        <taxon>Chondromyces</taxon>
    </lineage>
</organism>
<dbReference type="STRING" id="1192034.CAP_6241"/>
<keyword evidence="9" id="KW-1185">Reference proteome</keyword>
<sequence length="428" mass="43875">MGAGERAGAGAAAGAGEARGSGQAGDPAGTASGAAGAAPLVGSAAALSWVVSSYFAEGLPYAIVHKFASEFFTAAHASTGIIGLLSLYGLAWNSKFLWSPLLDVHSTSRRWLLATEVLIGLAVMALAWPAGDGALGLVAGGFALVALLAATHDIAVDGFYLQALHKDAQTRLTGVRVGAYRGALLVGGSVLVTLAAVTSWRWAFVAAGALILGIAGLHAAILPHPASARPASRPSYFAALKSFVRQPQIAPVLAFIVLYRAGDAMMFSVSTPFLKWLGLDLAARGLLNMPSIVASIGGSMLGAFAVSRWGLRRALLPITLLQSLAIPLFAVLAWLRPSLPLVGGIVIVEQLAAGVGTAALMVFLMRRCAGEYKASHFAVASALMSLPATAIGSVSGFLAERVGFTVFFGLAFVASLPGVFLARRVPTD</sequence>
<evidence type="ECO:0000256" key="4">
    <source>
        <dbReference type="ARBA" id="ARBA00022989"/>
    </source>
</evidence>
<keyword evidence="5 7" id="KW-0472">Membrane</keyword>
<feature type="transmembrane region" description="Helical" evidence="7">
    <location>
        <begin position="134"/>
        <end position="156"/>
    </location>
</feature>
<evidence type="ECO:0000256" key="5">
    <source>
        <dbReference type="ARBA" id="ARBA00023136"/>
    </source>
</evidence>
<keyword evidence="4 7" id="KW-1133">Transmembrane helix</keyword>
<feature type="transmembrane region" description="Helical" evidence="7">
    <location>
        <begin position="404"/>
        <end position="422"/>
    </location>
</feature>
<dbReference type="eggNOG" id="COG2814">
    <property type="taxonomic scope" value="Bacteria"/>
</dbReference>
<evidence type="ECO:0000313" key="9">
    <source>
        <dbReference type="Proteomes" id="UP000019678"/>
    </source>
</evidence>
<feature type="transmembrane region" description="Helical" evidence="7">
    <location>
        <begin position="202"/>
        <end position="222"/>
    </location>
</feature>
<dbReference type="PANTHER" id="PTHR12778">
    <property type="entry name" value="SOLUTE CARRIER FAMILY 33 ACETYL-COA TRANSPORTER -RELATED"/>
    <property type="match status" value="1"/>
</dbReference>